<dbReference type="Proteomes" id="UP000886501">
    <property type="component" value="Unassembled WGS sequence"/>
</dbReference>
<keyword evidence="2" id="KW-1185">Reference proteome</keyword>
<organism evidence="1 2">
    <name type="scientific">Thelephora ganbajun</name>
    <name type="common">Ganba fungus</name>
    <dbReference type="NCBI Taxonomy" id="370292"/>
    <lineage>
        <taxon>Eukaryota</taxon>
        <taxon>Fungi</taxon>
        <taxon>Dikarya</taxon>
        <taxon>Basidiomycota</taxon>
        <taxon>Agaricomycotina</taxon>
        <taxon>Agaricomycetes</taxon>
        <taxon>Thelephorales</taxon>
        <taxon>Thelephoraceae</taxon>
        <taxon>Thelephora</taxon>
    </lineage>
</organism>
<dbReference type="EMBL" id="MU118073">
    <property type="protein sequence ID" value="KAF9645936.1"/>
    <property type="molecule type" value="Genomic_DNA"/>
</dbReference>
<evidence type="ECO:0000313" key="2">
    <source>
        <dbReference type="Proteomes" id="UP000886501"/>
    </source>
</evidence>
<protein>
    <submittedName>
        <fullName evidence="1">Uncharacterized protein</fullName>
    </submittedName>
</protein>
<reference evidence="1" key="1">
    <citation type="submission" date="2019-10" db="EMBL/GenBank/DDBJ databases">
        <authorList>
            <consortium name="DOE Joint Genome Institute"/>
            <person name="Kuo A."/>
            <person name="Miyauchi S."/>
            <person name="Kiss E."/>
            <person name="Drula E."/>
            <person name="Kohler A."/>
            <person name="Sanchez-Garcia M."/>
            <person name="Andreopoulos B."/>
            <person name="Barry K.W."/>
            <person name="Bonito G."/>
            <person name="Buee M."/>
            <person name="Carver A."/>
            <person name="Chen C."/>
            <person name="Cichocki N."/>
            <person name="Clum A."/>
            <person name="Culley D."/>
            <person name="Crous P.W."/>
            <person name="Fauchery L."/>
            <person name="Girlanda M."/>
            <person name="Hayes R."/>
            <person name="Keri Z."/>
            <person name="Labutti K."/>
            <person name="Lipzen A."/>
            <person name="Lombard V."/>
            <person name="Magnuson J."/>
            <person name="Maillard F."/>
            <person name="Morin E."/>
            <person name="Murat C."/>
            <person name="Nolan M."/>
            <person name="Ohm R."/>
            <person name="Pangilinan J."/>
            <person name="Pereira M."/>
            <person name="Perotto S."/>
            <person name="Peter M."/>
            <person name="Riley R."/>
            <person name="Sitrit Y."/>
            <person name="Stielow B."/>
            <person name="Szollosi G."/>
            <person name="Zifcakova L."/>
            <person name="Stursova M."/>
            <person name="Spatafora J.W."/>
            <person name="Tedersoo L."/>
            <person name="Vaario L.-M."/>
            <person name="Yamada A."/>
            <person name="Yan M."/>
            <person name="Wang P."/>
            <person name="Xu J."/>
            <person name="Bruns T."/>
            <person name="Baldrian P."/>
            <person name="Vilgalys R."/>
            <person name="Henrissat B."/>
            <person name="Grigoriev I.V."/>
            <person name="Hibbett D."/>
            <person name="Nagy L.G."/>
            <person name="Martin F.M."/>
        </authorList>
    </citation>
    <scope>NUCLEOTIDE SEQUENCE</scope>
    <source>
        <strain evidence="1">P2</strain>
    </source>
</reference>
<name>A0ACB6Z8I1_THEGA</name>
<comment type="caution">
    <text evidence="1">The sequence shown here is derived from an EMBL/GenBank/DDBJ whole genome shotgun (WGS) entry which is preliminary data.</text>
</comment>
<accession>A0ACB6Z8I1</accession>
<gene>
    <name evidence="1" type="ORF">BDM02DRAFT_3271369</name>
</gene>
<evidence type="ECO:0000313" key="1">
    <source>
        <dbReference type="EMBL" id="KAF9645936.1"/>
    </source>
</evidence>
<proteinExistence type="predicted"/>
<sequence length="894" mass="96798">MNNLLRTLTESQVKASLADTDLKLLLSTVKEGRRQSQDAKLSDAFYESLEGLLTDLRTVTLDNHDAEAFLKPVSRNDVPDYHDVISTPMDFQTMLKRVKARTYKSKREFQDDLDLIWSNCLTYNAALDHPLRQCAKRLQIKAERLLKNITDRKERSDPLIPSDLPGRTPSTILIKPNGINGHSRSLSGTPTPLLSPTKSTIRIPPSTLSKKKKSKDVSFPDSPAIIRTAEGMSLFKTADEELDVEESDFESRLREFTLEDLDEFVDPDSEEETAMTGDKRKLNSTSVERPRKRSRRSPSGGKRRVELWWEVMQCDQFIGNGYPTLQHSSSNPDSPPPFATIGQSQVQTLPTSKHRRKRRKKAPKEDSHAANKTLLGLINSNINTMRHLRVTHSKFSSLKESKEVANEEGGLALPGSSASFGGPPEPLDFSGGPILTNLEPLSNINPWSRRLDEDCDVGPREAENCLHWMGEKVLEHAGFQGTSKIALDMLTGVASEYLLNVGRTIQFLSEKYGKKMSSEEIILHTLFESGITRVGDLERYIQDDVVRYGGRLSELGKKLDNAYQEVTNEGGVIDDDALFGDEVEGEDNPFVIGGFADMFGEDFLGLRELGIASELGVSSLSVPKKLLRPKGARIGAGSSLPSKPTEPPPPFPPPPPFVPLEFSRMEDEVIGLLRPYYKPRFEALAQPQVAPPRLPPPTVDGATAVGDPSTSQAPQAILGQLLQPPLPSPTLPQPTVQQPTLSQLPAVLVLPDDVPNLAQTKMGPLGQIAGGKSTNATTKKKPKKEKDPTLPGTGGGGVPGVVSGLVGGGINGIVNMNVGNGGGVQQMTVAGSQPGNVGGTIGVMQASTMTQAGAPGQASTTGEAPVVMKKRGGPGRGKKGKMDLASRVVIATAS</sequence>
<reference evidence="1" key="2">
    <citation type="journal article" date="2020" name="Nat. Commun.">
        <title>Large-scale genome sequencing of mycorrhizal fungi provides insights into the early evolution of symbiotic traits.</title>
        <authorList>
            <person name="Miyauchi S."/>
            <person name="Kiss E."/>
            <person name="Kuo A."/>
            <person name="Drula E."/>
            <person name="Kohler A."/>
            <person name="Sanchez-Garcia M."/>
            <person name="Morin E."/>
            <person name="Andreopoulos B."/>
            <person name="Barry K.W."/>
            <person name="Bonito G."/>
            <person name="Buee M."/>
            <person name="Carver A."/>
            <person name="Chen C."/>
            <person name="Cichocki N."/>
            <person name="Clum A."/>
            <person name="Culley D."/>
            <person name="Crous P.W."/>
            <person name="Fauchery L."/>
            <person name="Girlanda M."/>
            <person name="Hayes R.D."/>
            <person name="Keri Z."/>
            <person name="LaButti K."/>
            <person name="Lipzen A."/>
            <person name="Lombard V."/>
            <person name="Magnuson J."/>
            <person name="Maillard F."/>
            <person name="Murat C."/>
            <person name="Nolan M."/>
            <person name="Ohm R.A."/>
            <person name="Pangilinan J."/>
            <person name="Pereira M.F."/>
            <person name="Perotto S."/>
            <person name="Peter M."/>
            <person name="Pfister S."/>
            <person name="Riley R."/>
            <person name="Sitrit Y."/>
            <person name="Stielow J.B."/>
            <person name="Szollosi G."/>
            <person name="Zifcakova L."/>
            <person name="Stursova M."/>
            <person name="Spatafora J.W."/>
            <person name="Tedersoo L."/>
            <person name="Vaario L.M."/>
            <person name="Yamada A."/>
            <person name="Yan M."/>
            <person name="Wang P."/>
            <person name="Xu J."/>
            <person name="Bruns T."/>
            <person name="Baldrian P."/>
            <person name="Vilgalys R."/>
            <person name="Dunand C."/>
            <person name="Henrissat B."/>
            <person name="Grigoriev I.V."/>
            <person name="Hibbett D."/>
            <person name="Nagy L.G."/>
            <person name="Martin F.M."/>
        </authorList>
    </citation>
    <scope>NUCLEOTIDE SEQUENCE</scope>
    <source>
        <strain evidence="1">P2</strain>
    </source>
</reference>